<dbReference type="AlphaFoldDB" id="A0AAN7VWH7"/>
<sequence>MQRKNARKDGVRPLKFLELPAEIRNRIYTDTVKLQSKIFGDSITIGSMSISSNCARQPPITRVSRQVRKETLAMFYSINHFVIQADTIFGLMDAESLWRIANAWLGAIGQQHAKSIKDITIQYFRTVLARRGTSIEREMAETNLRFVAKVAKLHEK</sequence>
<dbReference type="EMBL" id="JAVRQU010000003">
    <property type="protein sequence ID" value="KAK5705571.1"/>
    <property type="molecule type" value="Genomic_DNA"/>
</dbReference>
<accession>A0AAN7VWH7</accession>
<organism evidence="1 2">
    <name type="scientific">Elasticomyces elasticus</name>
    <dbReference type="NCBI Taxonomy" id="574655"/>
    <lineage>
        <taxon>Eukaryota</taxon>
        <taxon>Fungi</taxon>
        <taxon>Dikarya</taxon>
        <taxon>Ascomycota</taxon>
        <taxon>Pezizomycotina</taxon>
        <taxon>Dothideomycetes</taxon>
        <taxon>Dothideomycetidae</taxon>
        <taxon>Mycosphaerellales</taxon>
        <taxon>Teratosphaeriaceae</taxon>
        <taxon>Elasticomyces</taxon>
    </lineage>
</organism>
<evidence type="ECO:0000313" key="2">
    <source>
        <dbReference type="Proteomes" id="UP001310594"/>
    </source>
</evidence>
<proteinExistence type="predicted"/>
<protein>
    <submittedName>
        <fullName evidence="1">Uncharacterized protein</fullName>
    </submittedName>
</protein>
<dbReference type="Proteomes" id="UP001310594">
    <property type="component" value="Unassembled WGS sequence"/>
</dbReference>
<dbReference type="PANTHER" id="PTHR42085:SF8">
    <property type="entry name" value="F-BOX DOMAIN-CONTAINING PROTEIN"/>
    <property type="match status" value="1"/>
</dbReference>
<dbReference type="InterPro" id="IPR038883">
    <property type="entry name" value="AN11006-like"/>
</dbReference>
<dbReference type="PANTHER" id="PTHR42085">
    <property type="entry name" value="F-BOX DOMAIN-CONTAINING PROTEIN"/>
    <property type="match status" value="1"/>
</dbReference>
<reference evidence="1" key="1">
    <citation type="submission" date="2023-08" db="EMBL/GenBank/DDBJ databases">
        <title>Black Yeasts Isolated from many extreme environments.</title>
        <authorList>
            <person name="Coleine C."/>
            <person name="Stajich J.E."/>
            <person name="Selbmann L."/>
        </authorList>
    </citation>
    <scope>NUCLEOTIDE SEQUENCE</scope>
    <source>
        <strain evidence="1">CCFEE 5810</strain>
    </source>
</reference>
<evidence type="ECO:0000313" key="1">
    <source>
        <dbReference type="EMBL" id="KAK5705571.1"/>
    </source>
</evidence>
<gene>
    <name evidence="1" type="ORF">LTR97_002690</name>
</gene>
<name>A0AAN7VWH7_9PEZI</name>
<comment type="caution">
    <text evidence="1">The sequence shown here is derived from an EMBL/GenBank/DDBJ whole genome shotgun (WGS) entry which is preliminary data.</text>
</comment>